<keyword evidence="1" id="KW-1133">Transmembrane helix</keyword>
<dbReference type="Pfam" id="PF08284">
    <property type="entry name" value="RVP_2"/>
    <property type="match status" value="1"/>
</dbReference>
<feature type="transmembrane region" description="Helical" evidence="1">
    <location>
        <begin position="588"/>
        <end position="611"/>
    </location>
</feature>
<reference evidence="3" key="1">
    <citation type="journal article" date="2022" name="Int. J. Mol. Sci.">
        <title>Draft Genome of Tanacetum Coccineum: Genomic Comparison of Closely Related Tanacetum-Family Plants.</title>
        <authorList>
            <person name="Yamashiro T."/>
            <person name="Shiraishi A."/>
            <person name="Nakayama K."/>
            <person name="Satake H."/>
        </authorList>
    </citation>
    <scope>NUCLEOTIDE SEQUENCE</scope>
</reference>
<evidence type="ECO:0000313" key="3">
    <source>
        <dbReference type="EMBL" id="GJT04162.1"/>
    </source>
</evidence>
<accession>A0ABQ5AR70</accession>
<protein>
    <submittedName>
        <fullName evidence="3">Mitochondrial proton/calcium exchanger protein-like protein isoform X1</fullName>
    </submittedName>
</protein>
<dbReference type="PANTHER" id="PTHR33067">
    <property type="entry name" value="RNA-DIRECTED DNA POLYMERASE-RELATED"/>
    <property type="match status" value="1"/>
</dbReference>
<comment type="caution">
    <text evidence="3">The sequence shown here is derived from an EMBL/GenBank/DDBJ whole genome shotgun (WGS) entry which is preliminary data.</text>
</comment>
<dbReference type="InterPro" id="IPR021109">
    <property type="entry name" value="Peptidase_aspartic_dom_sf"/>
</dbReference>
<gene>
    <name evidence="3" type="ORF">Tco_0838624</name>
</gene>
<dbReference type="InterPro" id="IPR026960">
    <property type="entry name" value="RVT-Znf"/>
</dbReference>
<feature type="domain" description="Reverse transcriptase zinc-binding" evidence="2">
    <location>
        <begin position="721"/>
        <end position="805"/>
    </location>
</feature>
<keyword evidence="1" id="KW-0812">Transmembrane</keyword>
<sequence length="1011" mass="115059">MQEVILFYKNVPTRQILDSSGAVPTKTVADAKKDIQEMAEYSQKWHNGTSRGRSTETSDGLAAIQAQLNNLGREIKKVNEKVYAAQVGCEQCKGPHYTKDCPLKEEGKTLEEAYYTQFGGPFQGGGYRATTLGFYQRNNTNPSYQERRQSMEDTLSKFMGESAKRHEENSNLIKEIRASTDAAIRNQGASIKTLEIQIGQMSKVLHERGFGSLPSSTETNQTDQVKSISTTIEADSHLIGRIGSSQYAVSTGQNNTLLYKSRQTTVPFPSRLDNYYYEKEEGNYGPKLVEAYGASYIKESIPQKEKDLGSFTLPCFINNVCFDNALVDLGASVSVMHLLTYLNLGLGELAHTKLTVELADKIVKYPKGIAENVLVRINKFTFPVDFMILDMPEDVKVPLILGRPFLFTAHAKIDVYKRKITLRVGEEKIIFKSVKPDSSLIKRVYMLSLRERMELDLEARLMGETLVIDRSLDPLNGDYIELNDLNEPFELRRDQGDDLMPTIEEGKVIKEFRTRDENLDTGIDDYPSYYNNDKKIHIDCAHSLKFSCMIGFEFTHVNFFPLLYVNVMSKKFHNSIMKDKMVYKGDNVVGALMNVPIFVGTFFVVTAFAVLEDMDDYHDEGMGDVIVGEPFLSEVGIKARRFDGMITIYNGDDEVNVVKLNGKSIWEIEIEENDSRTWKAILSLRSKPRDSVWKKLGDGKSTNIWFDKWCEEDNKGTFGKFSIRKVWEIFKEVKDDVKWYKVVWFSQCNPRYAFILWLALQKRSATQDRLMAWNKNVQMPCPLCKSENDSHDHLFFKCPFSKDVWSKIKGKLNESKWDSSCENVIDVIANEGCRNSIRSVIQRITIATSVYYIWNKKNKRIFTQEQRSCQCLFNGIEESIKLQHLSLKVKRSIAVMKLHQMALGGSDCLSGSFGVLHRLIYHKVGVQPCGDEWLGDACYAGNVAKLEEPFMNYEWGYNLYNNALPCPAYTIVDAGEQRDSYSGLFLLCCCMGSSRVDSSSIQGMKVLMLDM</sequence>
<evidence type="ECO:0000256" key="1">
    <source>
        <dbReference type="SAM" id="Phobius"/>
    </source>
</evidence>
<proteinExistence type="predicted"/>
<evidence type="ECO:0000259" key="2">
    <source>
        <dbReference type="Pfam" id="PF13966"/>
    </source>
</evidence>
<dbReference type="CDD" id="cd00303">
    <property type="entry name" value="retropepsin_like"/>
    <property type="match status" value="1"/>
</dbReference>
<name>A0ABQ5AR70_9ASTR</name>
<dbReference type="Gene3D" id="2.40.70.10">
    <property type="entry name" value="Acid Proteases"/>
    <property type="match status" value="1"/>
</dbReference>
<dbReference type="Pfam" id="PF13966">
    <property type="entry name" value="zf-RVT"/>
    <property type="match status" value="1"/>
</dbReference>
<organism evidence="3 4">
    <name type="scientific">Tanacetum coccineum</name>
    <dbReference type="NCBI Taxonomy" id="301880"/>
    <lineage>
        <taxon>Eukaryota</taxon>
        <taxon>Viridiplantae</taxon>
        <taxon>Streptophyta</taxon>
        <taxon>Embryophyta</taxon>
        <taxon>Tracheophyta</taxon>
        <taxon>Spermatophyta</taxon>
        <taxon>Magnoliopsida</taxon>
        <taxon>eudicotyledons</taxon>
        <taxon>Gunneridae</taxon>
        <taxon>Pentapetalae</taxon>
        <taxon>asterids</taxon>
        <taxon>campanulids</taxon>
        <taxon>Asterales</taxon>
        <taxon>Asteraceae</taxon>
        <taxon>Asteroideae</taxon>
        <taxon>Anthemideae</taxon>
        <taxon>Anthemidinae</taxon>
        <taxon>Tanacetum</taxon>
    </lineage>
</organism>
<feature type="transmembrane region" description="Helical" evidence="1">
    <location>
        <begin position="544"/>
        <end position="567"/>
    </location>
</feature>
<evidence type="ECO:0000313" key="4">
    <source>
        <dbReference type="Proteomes" id="UP001151760"/>
    </source>
</evidence>
<keyword evidence="4" id="KW-1185">Reference proteome</keyword>
<dbReference type="PANTHER" id="PTHR33067:SF31">
    <property type="entry name" value="RNA-DIRECTED DNA POLYMERASE"/>
    <property type="match status" value="1"/>
</dbReference>
<dbReference type="EMBL" id="BQNB010012487">
    <property type="protein sequence ID" value="GJT04162.1"/>
    <property type="molecule type" value="Genomic_DNA"/>
</dbReference>
<keyword evidence="1" id="KW-0472">Membrane</keyword>
<reference evidence="3" key="2">
    <citation type="submission" date="2022-01" db="EMBL/GenBank/DDBJ databases">
        <authorList>
            <person name="Yamashiro T."/>
            <person name="Shiraishi A."/>
            <person name="Satake H."/>
            <person name="Nakayama K."/>
        </authorList>
    </citation>
    <scope>NUCLEOTIDE SEQUENCE</scope>
</reference>
<dbReference type="Proteomes" id="UP001151760">
    <property type="component" value="Unassembled WGS sequence"/>
</dbReference>